<dbReference type="InParanoid" id="A2FJ50"/>
<dbReference type="Pfam" id="PF00754">
    <property type="entry name" value="F5_F8_type_C"/>
    <property type="match status" value="1"/>
</dbReference>
<dbReference type="SUPFAM" id="SSF49785">
    <property type="entry name" value="Galactose-binding domain-like"/>
    <property type="match status" value="1"/>
</dbReference>
<evidence type="ECO:0000313" key="3">
    <source>
        <dbReference type="Proteomes" id="UP000001542"/>
    </source>
</evidence>
<dbReference type="VEuPathDB" id="TrichDB:TVAG_428600"/>
<dbReference type="InterPro" id="IPR000421">
    <property type="entry name" value="FA58C"/>
</dbReference>
<accession>A2FJ50</accession>
<name>A2FJ50_TRIV3</name>
<dbReference type="InterPro" id="IPR008979">
    <property type="entry name" value="Galactose-bd-like_sf"/>
</dbReference>
<proteinExistence type="predicted"/>
<dbReference type="AlphaFoldDB" id="A2FJ50"/>
<evidence type="ECO:0000259" key="1">
    <source>
        <dbReference type="Pfam" id="PF00754"/>
    </source>
</evidence>
<keyword evidence="3" id="KW-1185">Reference proteome</keyword>
<dbReference type="EMBL" id="DS113825">
    <property type="protein sequence ID" value="EAX95057.1"/>
    <property type="molecule type" value="Genomic_DNA"/>
</dbReference>
<gene>
    <name evidence="2" type="ORF">TVAG_428600</name>
</gene>
<dbReference type="VEuPathDB" id="TrichDB:TVAGG3_0914720"/>
<evidence type="ECO:0000313" key="2">
    <source>
        <dbReference type="EMBL" id="EAX95057.1"/>
    </source>
</evidence>
<protein>
    <recommendedName>
        <fullName evidence="1">F5/8 type C domain-containing protein</fullName>
    </recommendedName>
</protein>
<organism evidence="2 3">
    <name type="scientific">Trichomonas vaginalis (strain ATCC PRA-98 / G3)</name>
    <dbReference type="NCBI Taxonomy" id="412133"/>
    <lineage>
        <taxon>Eukaryota</taxon>
        <taxon>Metamonada</taxon>
        <taxon>Parabasalia</taxon>
        <taxon>Trichomonadida</taxon>
        <taxon>Trichomonadidae</taxon>
        <taxon>Trichomonas</taxon>
    </lineage>
</organism>
<dbReference type="Proteomes" id="UP000001542">
    <property type="component" value="Unassembled WGS sequence"/>
</dbReference>
<sequence length="142" mass="16395">MKAKKFRFNSYFIRCGCCYEDGCCCDDGYGCFDCCLYSWSLQISDDNKTWKDVHSVSKDNDMRRCTEKTYKLEREYTARFVRILQTEACPGFPLCMALNRIELFGDAVALSEDYNEEFVSYHDDDDDVSIIGHISKNGNSNA</sequence>
<dbReference type="Gene3D" id="2.60.120.260">
    <property type="entry name" value="Galactose-binding domain-like"/>
    <property type="match status" value="1"/>
</dbReference>
<reference evidence="2" key="1">
    <citation type="submission" date="2006-10" db="EMBL/GenBank/DDBJ databases">
        <authorList>
            <person name="Amadeo P."/>
            <person name="Zhao Q."/>
            <person name="Wortman J."/>
            <person name="Fraser-Liggett C."/>
            <person name="Carlton J."/>
        </authorList>
    </citation>
    <scope>NUCLEOTIDE SEQUENCE</scope>
    <source>
        <strain evidence="2">G3</strain>
    </source>
</reference>
<dbReference type="RefSeq" id="XP_001307987.1">
    <property type="nucleotide sequence ID" value="XM_001307986.1"/>
</dbReference>
<reference evidence="2" key="2">
    <citation type="journal article" date="2007" name="Science">
        <title>Draft genome sequence of the sexually transmitted pathogen Trichomonas vaginalis.</title>
        <authorList>
            <person name="Carlton J.M."/>
            <person name="Hirt R.P."/>
            <person name="Silva J.C."/>
            <person name="Delcher A.L."/>
            <person name="Schatz M."/>
            <person name="Zhao Q."/>
            <person name="Wortman J.R."/>
            <person name="Bidwell S.L."/>
            <person name="Alsmark U.C.M."/>
            <person name="Besteiro S."/>
            <person name="Sicheritz-Ponten T."/>
            <person name="Noel C.J."/>
            <person name="Dacks J.B."/>
            <person name="Foster P.G."/>
            <person name="Simillion C."/>
            <person name="Van de Peer Y."/>
            <person name="Miranda-Saavedra D."/>
            <person name="Barton G.J."/>
            <person name="Westrop G.D."/>
            <person name="Mueller S."/>
            <person name="Dessi D."/>
            <person name="Fiori P.L."/>
            <person name="Ren Q."/>
            <person name="Paulsen I."/>
            <person name="Zhang H."/>
            <person name="Bastida-Corcuera F.D."/>
            <person name="Simoes-Barbosa A."/>
            <person name="Brown M.T."/>
            <person name="Hayes R.D."/>
            <person name="Mukherjee M."/>
            <person name="Okumura C.Y."/>
            <person name="Schneider R."/>
            <person name="Smith A.J."/>
            <person name="Vanacova S."/>
            <person name="Villalvazo M."/>
            <person name="Haas B.J."/>
            <person name="Pertea M."/>
            <person name="Feldblyum T.V."/>
            <person name="Utterback T.R."/>
            <person name="Shu C.L."/>
            <person name="Osoegawa K."/>
            <person name="de Jong P.J."/>
            <person name="Hrdy I."/>
            <person name="Horvathova L."/>
            <person name="Zubacova Z."/>
            <person name="Dolezal P."/>
            <person name="Malik S.B."/>
            <person name="Logsdon J.M. Jr."/>
            <person name="Henze K."/>
            <person name="Gupta A."/>
            <person name="Wang C.C."/>
            <person name="Dunne R.L."/>
            <person name="Upcroft J.A."/>
            <person name="Upcroft P."/>
            <person name="White O."/>
            <person name="Salzberg S.L."/>
            <person name="Tang P."/>
            <person name="Chiu C.-H."/>
            <person name="Lee Y.-S."/>
            <person name="Embley T.M."/>
            <person name="Coombs G.H."/>
            <person name="Mottram J.C."/>
            <person name="Tachezy J."/>
            <person name="Fraser-Liggett C.M."/>
            <person name="Johnson P.J."/>
        </authorList>
    </citation>
    <scope>NUCLEOTIDE SEQUENCE [LARGE SCALE GENOMIC DNA]</scope>
    <source>
        <strain evidence="2">G3</strain>
    </source>
</reference>
<dbReference type="SMR" id="A2FJ50"/>
<feature type="domain" description="F5/8 type C" evidence="1">
    <location>
        <begin position="37"/>
        <end position="88"/>
    </location>
</feature>
<dbReference type="KEGG" id="tva:4752802"/>